<gene>
    <name evidence="2" type="ORF">HG542_15220</name>
</gene>
<dbReference type="Pfam" id="PF21806">
    <property type="entry name" value="DUF6879"/>
    <property type="match status" value="1"/>
</dbReference>
<keyword evidence="3" id="KW-1185">Reference proteome</keyword>
<protein>
    <recommendedName>
        <fullName evidence="1">DUF6879 domain-containing protein</fullName>
    </recommendedName>
</protein>
<organism evidence="2 3">
    <name type="scientific">Streptomyces morookaense</name>
    <name type="common">Streptoverticillium morookaense</name>
    <dbReference type="NCBI Taxonomy" id="1970"/>
    <lineage>
        <taxon>Bacteria</taxon>
        <taxon>Bacillati</taxon>
        <taxon>Actinomycetota</taxon>
        <taxon>Actinomycetes</taxon>
        <taxon>Kitasatosporales</taxon>
        <taxon>Streptomycetaceae</taxon>
        <taxon>Streptomyces</taxon>
    </lineage>
</organism>
<comment type="caution">
    <text evidence="2">The sequence shown here is derived from an EMBL/GenBank/DDBJ whole genome shotgun (WGS) entry which is preliminary data.</text>
</comment>
<evidence type="ECO:0000313" key="2">
    <source>
        <dbReference type="EMBL" id="NVK79014.1"/>
    </source>
</evidence>
<accession>A0A7Y7B524</accession>
<evidence type="ECO:0000259" key="1">
    <source>
        <dbReference type="Pfam" id="PF21806"/>
    </source>
</evidence>
<dbReference type="AlphaFoldDB" id="A0A7Y7B524"/>
<dbReference type="RefSeq" id="WP_171081674.1">
    <property type="nucleotide sequence ID" value="NZ_BNBU01000001.1"/>
</dbReference>
<proteinExistence type="predicted"/>
<reference evidence="2 3" key="1">
    <citation type="submission" date="2020-04" db="EMBL/GenBank/DDBJ databases">
        <title>Draft Genome Sequence of Streptomyces morookaense DSM 40503, an 8-azaguanine-producing strain.</title>
        <authorList>
            <person name="Qi J."/>
            <person name="Gao J.-M."/>
        </authorList>
    </citation>
    <scope>NUCLEOTIDE SEQUENCE [LARGE SCALE GENOMIC DNA]</scope>
    <source>
        <strain evidence="2 3">DSM 40503</strain>
    </source>
</reference>
<name>A0A7Y7B524_STRMO</name>
<evidence type="ECO:0000313" key="3">
    <source>
        <dbReference type="Proteomes" id="UP000587462"/>
    </source>
</evidence>
<dbReference type="InterPro" id="IPR049244">
    <property type="entry name" value="DUF6879"/>
</dbReference>
<dbReference type="Proteomes" id="UP000587462">
    <property type="component" value="Unassembled WGS sequence"/>
</dbReference>
<sequence length="176" mass="20216">MSQTDLAFADLLADTKHSAVHLEMRDSYGIGEEATEFKAWLAGWRPSPEPDTWWNEFHTMVRDAVARGVEFRRARIVSEPVSDYIRYEHSCTYQNIAAGESVRWLPRRKASDLALPGNDYWLFDQQVVMWNHFTGDGESAGPEVDRRETVAMLCTTAFEAVWNRATPHEEYPIHPA</sequence>
<dbReference type="EMBL" id="JABBXF010000032">
    <property type="protein sequence ID" value="NVK79014.1"/>
    <property type="molecule type" value="Genomic_DNA"/>
</dbReference>
<feature type="domain" description="DUF6879" evidence="1">
    <location>
        <begin position="8"/>
        <end position="171"/>
    </location>
</feature>